<evidence type="ECO:0000313" key="2">
    <source>
        <dbReference type="EMBL" id="GIY72186.1"/>
    </source>
</evidence>
<feature type="compositionally biased region" description="Basic and acidic residues" evidence="1">
    <location>
        <begin position="80"/>
        <end position="91"/>
    </location>
</feature>
<dbReference type="AlphaFoldDB" id="A0AAV4VP20"/>
<evidence type="ECO:0000256" key="1">
    <source>
        <dbReference type="SAM" id="MobiDB-lite"/>
    </source>
</evidence>
<sequence>MEWRRSIWRQISTPRNKTKQQPPSPSWPQTTSHRHPSRLPPSPPHNLLEIDEGDTRDEPLGGASYANPCPTPTLVRMNHAPRERESGRCSDCRTNLTPDQLSKGLEPLPAPLKMPPSTRKSSSSSTPAIHPLPPRGSI</sequence>
<dbReference type="EMBL" id="BPLQ01013462">
    <property type="protein sequence ID" value="GIY72186.1"/>
    <property type="molecule type" value="Genomic_DNA"/>
</dbReference>
<keyword evidence="3" id="KW-1185">Reference proteome</keyword>
<comment type="caution">
    <text evidence="2">The sequence shown here is derived from an EMBL/GenBank/DDBJ whole genome shotgun (WGS) entry which is preliminary data.</text>
</comment>
<name>A0AAV4VP20_9ARAC</name>
<protein>
    <submittedName>
        <fullName evidence="2">Uncharacterized protein</fullName>
    </submittedName>
</protein>
<evidence type="ECO:0000313" key="3">
    <source>
        <dbReference type="Proteomes" id="UP001054837"/>
    </source>
</evidence>
<feature type="region of interest" description="Disordered" evidence="1">
    <location>
        <begin position="1"/>
        <end position="138"/>
    </location>
</feature>
<gene>
    <name evidence="2" type="ORF">CDAR_218841</name>
</gene>
<reference evidence="2 3" key="1">
    <citation type="submission" date="2021-06" db="EMBL/GenBank/DDBJ databases">
        <title>Caerostris darwini draft genome.</title>
        <authorList>
            <person name="Kono N."/>
            <person name="Arakawa K."/>
        </authorList>
    </citation>
    <scope>NUCLEOTIDE SEQUENCE [LARGE SCALE GENOMIC DNA]</scope>
</reference>
<organism evidence="2 3">
    <name type="scientific">Caerostris darwini</name>
    <dbReference type="NCBI Taxonomy" id="1538125"/>
    <lineage>
        <taxon>Eukaryota</taxon>
        <taxon>Metazoa</taxon>
        <taxon>Ecdysozoa</taxon>
        <taxon>Arthropoda</taxon>
        <taxon>Chelicerata</taxon>
        <taxon>Arachnida</taxon>
        <taxon>Araneae</taxon>
        <taxon>Araneomorphae</taxon>
        <taxon>Entelegynae</taxon>
        <taxon>Araneoidea</taxon>
        <taxon>Araneidae</taxon>
        <taxon>Caerostris</taxon>
    </lineage>
</organism>
<dbReference type="Proteomes" id="UP001054837">
    <property type="component" value="Unassembled WGS sequence"/>
</dbReference>
<accession>A0AAV4VP20</accession>
<proteinExistence type="predicted"/>